<keyword evidence="4" id="KW-1185">Reference proteome</keyword>
<name>A0AAP0D1C2_9ASTR</name>
<dbReference type="GO" id="GO:0005880">
    <property type="term" value="C:nuclear microtubule"/>
    <property type="evidence" value="ECO:0007669"/>
    <property type="project" value="TreeGrafter"/>
</dbReference>
<evidence type="ECO:0000313" key="3">
    <source>
        <dbReference type="EMBL" id="KAK9066776.1"/>
    </source>
</evidence>
<dbReference type="AlphaFoldDB" id="A0AAP0D1C2"/>
<dbReference type="PANTHER" id="PTHR31807:SF52">
    <property type="entry name" value="QWRF FAMILY PROTEIN"/>
    <property type="match status" value="1"/>
</dbReference>
<feature type="compositionally biased region" description="Low complexity" evidence="2">
    <location>
        <begin position="57"/>
        <end position="86"/>
    </location>
</feature>
<dbReference type="EMBL" id="JBCNJP010000015">
    <property type="protein sequence ID" value="KAK9066776.1"/>
    <property type="molecule type" value="Genomic_DNA"/>
</dbReference>
<dbReference type="GO" id="GO:0008017">
    <property type="term" value="F:microtubule binding"/>
    <property type="evidence" value="ECO:0007669"/>
    <property type="project" value="TreeGrafter"/>
</dbReference>
<feature type="region of interest" description="Disordered" evidence="2">
    <location>
        <begin position="325"/>
        <end position="344"/>
    </location>
</feature>
<organism evidence="3 4">
    <name type="scientific">Deinandra increscens subsp. villosa</name>
    <dbReference type="NCBI Taxonomy" id="3103831"/>
    <lineage>
        <taxon>Eukaryota</taxon>
        <taxon>Viridiplantae</taxon>
        <taxon>Streptophyta</taxon>
        <taxon>Embryophyta</taxon>
        <taxon>Tracheophyta</taxon>
        <taxon>Spermatophyta</taxon>
        <taxon>Magnoliopsida</taxon>
        <taxon>eudicotyledons</taxon>
        <taxon>Gunneridae</taxon>
        <taxon>Pentapetalae</taxon>
        <taxon>asterids</taxon>
        <taxon>campanulids</taxon>
        <taxon>Asterales</taxon>
        <taxon>Asteraceae</taxon>
        <taxon>Asteroideae</taxon>
        <taxon>Heliantheae alliance</taxon>
        <taxon>Madieae</taxon>
        <taxon>Madiinae</taxon>
        <taxon>Deinandra</taxon>
    </lineage>
</organism>
<dbReference type="PANTHER" id="PTHR31807">
    <property type="entry name" value="AUGMIN FAMILY MEMBER"/>
    <property type="match status" value="1"/>
</dbReference>
<accession>A0AAP0D1C2</accession>
<gene>
    <name evidence="3" type="ORF">SSX86_014099</name>
</gene>
<evidence type="ECO:0000256" key="2">
    <source>
        <dbReference type="SAM" id="MobiDB-lite"/>
    </source>
</evidence>
<feature type="region of interest" description="Disordered" evidence="2">
    <location>
        <begin position="1"/>
        <end position="130"/>
    </location>
</feature>
<reference evidence="3 4" key="1">
    <citation type="submission" date="2024-04" db="EMBL/GenBank/DDBJ databases">
        <title>The reference genome of an endangered Asteraceae, Deinandra increscens subsp. villosa, native to the Central Coast of California.</title>
        <authorList>
            <person name="Guilliams M."/>
            <person name="Hasenstab-Lehman K."/>
            <person name="Meyer R."/>
            <person name="Mcevoy S."/>
        </authorList>
    </citation>
    <scope>NUCLEOTIDE SEQUENCE [LARGE SCALE GENOMIC DNA]</scope>
    <source>
        <tissue evidence="3">Leaf</tissue>
    </source>
</reference>
<dbReference type="Proteomes" id="UP001408789">
    <property type="component" value="Unassembled WGS sequence"/>
</dbReference>
<feature type="compositionally biased region" description="Polar residues" evidence="2">
    <location>
        <begin position="450"/>
        <end position="467"/>
    </location>
</feature>
<dbReference type="GO" id="GO:0051225">
    <property type="term" value="P:spindle assembly"/>
    <property type="evidence" value="ECO:0007669"/>
    <property type="project" value="TreeGrafter"/>
</dbReference>
<evidence type="ECO:0000313" key="4">
    <source>
        <dbReference type="Proteomes" id="UP001408789"/>
    </source>
</evidence>
<protein>
    <submittedName>
        <fullName evidence="3">Uncharacterized protein</fullName>
    </submittedName>
</protein>
<dbReference type="Pfam" id="PF04484">
    <property type="entry name" value="QWRF"/>
    <property type="match status" value="1"/>
</dbReference>
<feature type="compositionally biased region" description="Basic and acidic residues" evidence="2">
    <location>
        <begin position="254"/>
        <end position="263"/>
    </location>
</feature>
<sequence>MVANVSSTAITPNSKVSSRAPSPARAKRAPLVPSEADNNGPLPRRPKSRDVSSRYLSSTASIATTMTSTSSSTSFSSSTTTSSSSSMCTPRRRFPSPLVSSTNLMTPASTVNAKRAQSTDRRRPATPRIGEMSATAKMLMKMPARNLSASFQGPSFAPPVNKALKPPPTASRSGSRPSTPERRPVTPVNRALKPPPTASISGSRHSTPERRAVTPVNRSLKPPPTASIPGSRHGTPESRAVTPVWKSGNPNSIDQKRWPGRSREGSFMTRSVDFTNENLKLSGSGTATAVRALQKSIIGETKLKANDLEIPETKKSIDKLFSDSDNSDRAISDADSVSSGSTLGNVRGATPRAIVVPARFRQETVNRLRRVEPEPVSPPLSRNNKLLSGNRYLNNGPAVSPRGLSPSPVRGAVRPASPVRGAVRPASPVRGAVRPATPVGGAVRPASPSRGMSSPARSRSAIGSNSNLGNTHSILSFAAETRRRKAGDNAIHDAHVLRILHNKYLQWRFANARADAAMFAQRATAQKSLYNSWVTTSKMRQSVISKHMELQQLRQNLKLHTVLKNQIPYLKVWDQVERDHIVSLSGTIVSLESSTLRVPLVDGAKVDVQSFKDAIRSAADVLLAIVSVVRPLVTKVEHANTLASELASITTDGRSTIDQSMDLLSMLTGMEVQECSLMTHLLQLQRPPPTTITEL</sequence>
<feature type="region of interest" description="Disordered" evidence="2">
    <location>
        <begin position="395"/>
        <end position="467"/>
    </location>
</feature>
<feature type="compositionally biased region" description="Polar residues" evidence="2">
    <location>
        <begin position="335"/>
        <end position="344"/>
    </location>
</feature>
<comment type="caution">
    <text evidence="3">The sequence shown here is derived from an EMBL/GenBank/DDBJ whole genome shotgun (WGS) entry which is preliminary data.</text>
</comment>
<comment type="similarity">
    <text evidence="1">Belongs to the QWRF family.</text>
</comment>
<feature type="compositionally biased region" description="Polar residues" evidence="2">
    <location>
        <begin position="98"/>
        <end position="116"/>
    </location>
</feature>
<feature type="region of interest" description="Disordered" evidence="2">
    <location>
        <begin position="150"/>
        <end position="263"/>
    </location>
</feature>
<evidence type="ECO:0000256" key="1">
    <source>
        <dbReference type="ARBA" id="ARBA00010016"/>
    </source>
</evidence>
<proteinExistence type="inferred from homology"/>
<dbReference type="GO" id="GO:0005737">
    <property type="term" value="C:cytoplasm"/>
    <property type="evidence" value="ECO:0007669"/>
    <property type="project" value="TreeGrafter"/>
</dbReference>
<feature type="compositionally biased region" description="Polar residues" evidence="2">
    <location>
        <begin position="1"/>
        <end position="16"/>
    </location>
</feature>
<dbReference type="InterPro" id="IPR007573">
    <property type="entry name" value="QWRF"/>
</dbReference>